<feature type="transmembrane region" description="Helical" evidence="6">
    <location>
        <begin position="68"/>
        <end position="89"/>
    </location>
</feature>
<name>A0A3M6FUZ4_PSEAJ</name>
<feature type="non-terminal residue" evidence="8">
    <location>
        <position position="179"/>
    </location>
</feature>
<dbReference type="Gene3D" id="1.20.1250.20">
    <property type="entry name" value="MFS general substrate transporter like domains"/>
    <property type="match status" value="1"/>
</dbReference>
<gene>
    <name evidence="8" type="ORF">ALP03_04426</name>
</gene>
<dbReference type="Proteomes" id="UP000271531">
    <property type="component" value="Unassembled WGS sequence"/>
</dbReference>
<protein>
    <submittedName>
        <fullName evidence="8">Putative Transporter</fullName>
    </submittedName>
</protein>
<evidence type="ECO:0000256" key="6">
    <source>
        <dbReference type="SAM" id="Phobius"/>
    </source>
</evidence>
<dbReference type="InterPro" id="IPR020846">
    <property type="entry name" value="MFS_dom"/>
</dbReference>
<feature type="transmembrane region" description="Helical" evidence="6">
    <location>
        <begin position="101"/>
        <end position="127"/>
    </location>
</feature>
<dbReference type="PROSITE" id="PS50850">
    <property type="entry name" value="MFS"/>
    <property type="match status" value="1"/>
</dbReference>
<organism evidence="8 9">
    <name type="scientific">Pseudomonas amygdali pv. tabaci</name>
    <name type="common">Pseudomonas syringae pv. tabaci</name>
    <dbReference type="NCBI Taxonomy" id="322"/>
    <lineage>
        <taxon>Bacteria</taxon>
        <taxon>Pseudomonadati</taxon>
        <taxon>Pseudomonadota</taxon>
        <taxon>Gammaproteobacteria</taxon>
        <taxon>Pseudomonadales</taxon>
        <taxon>Pseudomonadaceae</taxon>
        <taxon>Pseudomonas</taxon>
        <taxon>Pseudomonas amygdali</taxon>
    </lineage>
</organism>
<keyword evidence="4 6" id="KW-0472">Membrane</keyword>
<evidence type="ECO:0000256" key="2">
    <source>
        <dbReference type="ARBA" id="ARBA00022692"/>
    </source>
</evidence>
<dbReference type="PANTHER" id="PTHR11662:SF285">
    <property type="entry name" value="HEXURONATE TRANSPORTER"/>
    <property type="match status" value="1"/>
</dbReference>
<reference evidence="8 9" key="1">
    <citation type="submission" date="2018-08" db="EMBL/GenBank/DDBJ databases">
        <title>Recombination of ecologically and evolutionarily significant loci maintains genetic cohesion in the Pseudomonas syringae species complex.</title>
        <authorList>
            <person name="Dillon M."/>
            <person name="Thakur S."/>
            <person name="Almeida R.N.D."/>
            <person name="Weir B.S."/>
            <person name="Guttman D.S."/>
        </authorList>
    </citation>
    <scope>NUCLEOTIDE SEQUENCE [LARGE SCALE GENOMIC DNA]</scope>
    <source>
        <strain evidence="8 9">ICMP 4525</strain>
    </source>
</reference>
<feature type="domain" description="Major facilitator superfamily (MFS) profile" evidence="7">
    <location>
        <begin position="35"/>
        <end position="179"/>
    </location>
</feature>
<sequence length="179" mass="19258">MMLNTQTNPVAQAARAGMGKKIRGALAVGKTRWGMLALVFFATTLNYIDRAALGVMQPILAKEMSWTAMDYANINFWFQVGYAVGFVLQGRFIDKVGVKRAFFLAVLLWSLATGAHGLATSAVGFMVCRFILGLTEAANYPACVKTTRLWFPAGERAVATGIFNAGTNVGAMLTPALLP</sequence>
<evidence type="ECO:0000256" key="4">
    <source>
        <dbReference type="ARBA" id="ARBA00023136"/>
    </source>
</evidence>
<accession>A0A3M6FUZ4</accession>
<dbReference type="GO" id="GO:0016020">
    <property type="term" value="C:membrane"/>
    <property type="evidence" value="ECO:0007669"/>
    <property type="project" value="UniProtKB-SubCell"/>
</dbReference>
<dbReference type="GO" id="GO:0015134">
    <property type="term" value="F:hexuronate transmembrane transporter activity"/>
    <property type="evidence" value="ECO:0007669"/>
    <property type="project" value="TreeGrafter"/>
</dbReference>
<comment type="caution">
    <text evidence="8">The sequence shown here is derived from an EMBL/GenBank/DDBJ whole genome shotgun (WGS) entry which is preliminary data.</text>
</comment>
<keyword evidence="3 6" id="KW-1133">Transmembrane helix</keyword>
<dbReference type="InterPro" id="IPR036259">
    <property type="entry name" value="MFS_trans_sf"/>
</dbReference>
<dbReference type="InterPro" id="IPR011701">
    <property type="entry name" value="MFS"/>
</dbReference>
<dbReference type="AlphaFoldDB" id="A0A3M6FUZ4"/>
<evidence type="ECO:0000256" key="5">
    <source>
        <dbReference type="ARBA" id="ARBA00038514"/>
    </source>
</evidence>
<dbReference type="EMBL" id="RBVA01001004">
    <property type="protein sequence ID" value="RMV83834.1"/>
    <property type="molecule type" value="Genomic_DNA"/>
</dbReference>
<evidence type="ECO:0000259" key="7">
    <source>
        <dbReference type="PROSITE" id="PS50850"/>
    </source>
</evidence>
<evidence type="ECO:0000313" key="9">
    <source>
        <dbReference type="Proteomes" id="UP000271531"/>
    </source>
</evidence>
<comment type="similarity">
    <text evidence="5">Belongs to the major facilitator superfamily. Phthalate permease family.</text>
</comment>
<dbReference type="PANTHER" id="PTHR11662">
    <property type="entry name" value="SOLUTE CARRIER FAMILY 17"/>
    <property type="match status" value="1"/>
</dbReference>
<dbReference type="SUPFAM" id="SSF103473">
    <property type="entry name" value="MFS general substrate transporter"/>
    <property type="match status" value="1"/>
</dbReference>
<evidence type="ECO:0000256" key="3">
    <source>
        <dbReference type="ARBA" id="ARBA00022989"/>
    </source>
</evidence>
<keyword evidence="2 6" id="KW-0812">Transmembrane</keyword>
<dbReference type="InterPro" id="IPR050382">
    <property type="entry name" value="MFS_Na/Anion_cotransporter"/>
</dbReference>
<proteinExistence type="inferred from homology"/>
<dbReference type="Pfam" id="PF07690">
    <property type="entry name" value="MFS_1"/>
    <property type="match status" value="1"/>
</dbReference>
<evidence type="ECO:0000313" key="8">
    <source>
        <dbReference type="EMBL" id="RMV83834.1"/>
    </source>
</evidence>
<evidence type="ECO:0000256" key="1">
    <source>
        <dbReference type="ARBA" id="ARBA00004141"/>
    </source>
</evidence>
<comment type="subcellular location">
    <subcellularLocation>
        <location evidence="1">Membrane</location>
        <topology evidence="1">Multi-pass membrane protein</topology>
    </subcellularLocation>
</comment>
<feature type="transmembrane region" description="Helical" evidence="6">
    <location>
        <begin position="31"/>
        <end position="48"/>
    </location>
</feature>